<keyword evidence="3" id="KW-0472">Membrane</keyword>
<evidence type="ECO:0000313" key="6">
    <source>
        <dbReference type="Proteomes" id="UP000572817"/>
    </source>
</evidence>
<evidence type="ECO:0000256" key="3">
    <source>
        <dbReference type="SAM" id="Phobius"/>
    </source>
</evidence>
<feature type="region of interest" description="Disordered" evidence="2">
    <location>
        <begin position="22"/>
        <end position="51"/>
    </location>
</feature>
<dbReference type="AlphaFoldDB" id="A0A8H4IQR8"/>
<organism evidence="5 6">
    <name type="scientific">Botryosphaeria dothidea</name>
    <dbReference type="NCBI Taxonomy" id="55169"/>
    <lineage>
        <taxon>Eukaryota</taxon>
        <taxon>Fungi</taxon>
        <taxon>Dikarya</taxon>
        <taxon>Ascomycota</taxon>
        <taxon>Pezizomycotina</taxon>
        <taxon>Dothideomycetes</taxon>
        <taxon>Dothideomycetes incertae sedis</taxon>
        <taxon>Botryosphaeriales</taxon>
        <taxon>Botryosphaeriaceae</taxon>
        <taxon>Botryosphaeria</taxon>
    </lineage>
</organism>
<dbReference type="PANTHER" id="PTHR45957:SF1">
    <property type="entry name" value="ANAPHASE-PROMOTING COMPLEX SUBUNIT 2"/>
    <property type="match status" value="1"/>
</dbReference>
<comment type="caution">
    <text evidence="5">The sequence shown here is derived from an EMBL/GenBank/DDBJ whole genome shotgun (WGS) entry which is preliminary data.</text>
</comment>
<dbReference type="InterPro" id="IPR044554">
    <property type="entry name" value="ANAPC2"/>
</dbReference>
<dbReference type="SMART" id="SM00182">
    <property type="entry name" value="CULLIN"/>
    <property type="match status" value="1"/>
</dbReference>
<evidence type="ECO:0000256" key="2">
    <source>
        <dbReference type="SAM" id="MobiDB-lite"/>
    </source>
</evidence>
<dbReference type="InterPro" id="IPR021842">
    <property type="entry name" value="DUF3435"/>
</dbReference>
<dbReference type="PROSITE" id="PS50069">
    <property type="entry name" value="CULLIN_2"/>
    <property type="match status" value="1"/>
</dbReference>
<dbReference type="InterPro" id="IPR059120">
    <property type="entry name" value="Cullin-like_AB"/>
</dbReference>
<feature type="region of interest" description="Disordered" evidence="2">
    <location>
        <begin position="70"/>
        <end position="97"/>
    </location>
</feature>
<feature type="region of interest" description="Disordered" evidence="2">
    <location>
        <begin position="709"/>
        <end position="761"/>
    </location>
</feature>
<evidence type="ECO:0000259" key="4">
    <source>
        <dbReference type="PROSITE" id="PS50069"/>
    </source>
</evidence>
<dbReference type="GO" id="GO:0006511">
    <property type="term" value="P:ubiquitin-dependent protein catabolic process"/>
    <property type="evidence" value="ECO:0007669"/>
    <property type="project" value="InterPro"/>
</dbReference>
<dbReference type="SUPFAM" id="SSF75632">
    <property type="entry name" value="Cullin homology domain"/>
    <property type="match status" value="1"/>
</dbReference>
<feature type="transmembrane region" description="Helical" evidence="3">
    <location>
        <begin position="919"/>
        <end position="940"/>
    </location>
</feature>
<name>A0A8H4IQR8_9PEZI</name>
<dbReference type="OrthoDB" id="5581181at2759"/>
<feature type="compositionally biased region" description="Acidic residues" evidence="2">
    <location>
        <begin position="709"/>
        <end position="729"/>
    </location>
</feature>
<dbReference type="Pfam" id="PF26557">
    <property type="entry name" value="Cullin_AB"/>
    <property type="match status" value="1"/>
</dbReference>
<comment type="similarity">
    <text evidence="1">Belongs to the cullin family.</text>
</comment>
<dbReference type="GO" id="GO:0005680">
    <property type="term" value="C:anaphase-promoting complex"/>
    <property type="evidence" value="ECO:0007669"/>
    <property type="project" value="TreeGrafter"/>
</dbReference>
<dbReference type="InterPro" id="IPR057975">
    <property type="entry name" value="TPR_ANAPC2"/>
</dbReference>
<keyword evidence="3" id="KW-0812">Transmembrane</keyword>
<dbReference type="Proteomes" id="UP000572817">
    <property type="component" value="Unassembled WGS sequence"/>
</dbReference>
<dbReference type="Pfam" id="PF25773">
    <property type="entry name" value="TPR_ANAPC2"/>
    <property type="match status" value="1"/>
</dbReference>
<accession>A0A8H4IQR8</accession>
<dbReference type="GO" id="GO:0007091">
    <property type="term" value="P:metaphase/anaphase transition of mitotic cell cycle"/>
    <property type="evidence" value="ECO:0007669"/>
    <property type="project" value="TreeGrafter"/>
</dbReference>
<feature type="transmembrane region" description="Helical" evidence="3">
    <location>
        <begin position="1102"/>
        <end position="1124"/>
    </location>
</feature>
<feature type="domain" description="Cullin family profile" evidence="4">
    <location>
        <begin position="533"/>
        <end position="737"/>
    </location>
</feature>
<evidence type="ECO:0000256" key="1">
    <source>
        <dbReference type="PROSITE-ProRule" id="PRU00330"/>
    </source>
</evidence>
<reference evidence="5" key="1">
    <citation type="submission" date="2020-04" db="EMBL/GenBank/DDBJ databases">
        <title>Genome Assembly and Annotation of Botryosphaeria dothidea sdau 11-99, a Latent Pathogen of Apple Fruit Ring Rot in China.</title>
        <authorList>
            <person name="Yu C."/>
            <person name="Diao Y."/>
            <person name="Lu Q."/>
            <person name="Zhao J."/>
            <person name="Cui S."/>
            <person name="Peng C."/>
            <person name="He B."/>
            <person name="Liu H."/>
        </authorList>
    </citation>
    <scope>NUCLEOTIDE SEQUENCE [LARGE SCALE GENOMIC DNA]</scope>
    <source>
        <strain evidence="5">Sdau11-99</strain>
    </source>
</reference>
<gene>
    <name evidence="5" type="ORF">GTA08_BOTSDO06520</name>
</gene>
<dbReference type="Pfam" id="PF11917">
    <property type="entry name" value="DUF3435"/>
    <property type="match status" value="1"/>
</dbReference>
<dbReference type="GO" id="GO:0070979">
    <property type="term" value="P:protein K11-linked ubiquitination"/>
    <property type="evidence" value="ECO:0007669"/>
    <property type="project" value="TreeGrafter"/>
</dbReference>
<evidence type="ECO:0000313" key="5">
    <source>
        <dbReference type="EMBL" id="KAF4305960.1"/>
    </source>
</evidence>
<dbReference type="Gene3D" id="1.20.1310.10">
    <property type="entry name" value="Cullin Repeats"/>
    <property type="match status" value="1"/>
</dbReference>
<dbReference type="InterPro" id="IPR016158">
    <property type="entry name" value="Cullin_homology"/>
</dbReference>
<dbReference type="Gene3D" id="3.30.230.130">
    <property type="entry name" value="Cullin, Chain C, Domain 2"/>
    <property type="match status" value="1"/>
</dbReference>
<dbReference type="EMBL" id="WWBZ02000040">
    <property type="protein sequence ID" value="KAF4305960.1"/>
    <property type="molecule type" value="Genomic_DNA"/>
</dbReference>
<dbReference type="InterPro" id="IPR036317">
    <property type="entry name" value="Cullin_homology_sf"/>
</dbReference>
<dbReference type="GO" id="GO:0031625">
    <property type="term" value="F:ubiquitin protein ligase binding"/>
    <property type="evidence" value="ECO:0007669"/>
    <property type="project" value="InterPro"/>
</dbReference>
<proteinExistence type="inferred from homology"/>
<keyword evidence="6" id="KW-1185">Reference proteome</keyword>
<protein>
    <submittedName>
        <fullName evidence="5">Cullin</fullName>
    </submittedName>
</protein>
<sequence>MAAALQNQRNLIFASVFPSATQSHGSSASTAAADPAFHATRSHDRPTNPKLVQRNVAWNTATRFLKLPEWHPDHHQPSHPHGASSSARTRSKHHHHRLNADVEEALRYLLVGDGGRPDVEEDIAGGTLYPDLLEWYTHEAREHFVACVRPVVLSAWNVPISTEAVWSTLGGTVDTLRQAQAWYFTHVEECLVPVVRDYLGEEGVRKVVSKFGRELHAIVMHALPQQRFAKTLGWVLLDAGCRLFGLGWEDSWLCLEVDGEERDDATAVRERVAGLLRGLREVGLGGDQAQRAAAQAMDKLMDEFIGSHHVKVDWYGRKPVTRVLREWVKDGYGPFIKEILSCLTGNEEIFEVNEIQQWTSMAIGRLGRARVENLFDYIVHWNRSLGAILDLKEYITTPAARNHLTNSFLQQVGRRLLHAGATTTHILDTYIYVVRAFIELDSKGILLEKVARPIRRYLRDREDTARIIVSSLLADIEDEAGNRIDLGPDISAEIAAEMLNPVASNVQEEDQELNWTDMNWMPDPVDASPEYKKSKSENVLAYLLSLYDREDFINELKNILGEHLLKNEDSDFEKEIRLLELFKLRLGDNNLQACEVMLKDVLESKRMNKQIHHILHQQSGVYREIPTELNSQILSSFFWPSLREDEFRLPEPIQQLMKEYEAGFEGIKDMRKLHWLPALGRVSVSLEFDDRTVELDVLPWQAAVIYAFQEDEMPEDEDEGAEDLDEQEEMDRQRRRRLRAIGASNVAATPEKPKKAKPPVTKSAEQLEEALQMDESLLRSALTFWVGHRVLVETEPGRFAVIDSLDANDKEAALAAEEAREKAEEEAAGAAVKSAEDVLVENMQMYRQFIMGIKSVGQSLHAKVMEEVNDYIDGYLTRKYTLDTNIREKPVMNVDDIFLILHHRWAVDSSVFPDERQRLQLAFLLLLSAYTATRPGALVYSATDRKKQREHHIGWENNGSEEDERMDYTAEEVKTLCYEDITLLLLPNPHAKRGILVMEVTLKYTKGWKKKPKPKMYILTEVNVLIFDPVVLMLAIAVLDNVFEPKFQSVEDIFRTRVRAPRNSLELKWKPEKLKVPIFRQAEASPTGIITSNVKALRYHTYLYYLQRLGFAAGFIQILGVYVVRRGAGEAVDSVATQAQL</sequence>
<keyword evidence="3" id="KW-1133">Transmembrane helix</keyword>
<dbReference type="PANTHER" id="PTHR45957">
    <property type="entry name" value="ANAPHASE-PROMOTING COMPLEX SUBUNIT 2"/>
    <property type="match status" value="1"/>
</dbReference>
<feature type="transmembrane region" description="Helical" evidence="3">
    <location>
        <begin position="1016"/>
        <end position="1039"/>
    </location>
</feature>